<evidence type="ECO:0000259" key="5">
    <source>
        <dbReference type="PROSITE" id="PS51700"/>
    </source>
</evidence>
<dbReference type="InterPro" id="IPR030397">
    <property type="entry name" value="SEPARIN_core_dom"/>
</dbReference>
<keyword evidence="3" id="KW-0378">Hydrolase</keyword>
<dbReference type="OrthoDB" id="10255632at2759"/>
<evidence type="ECO:0000256" key="2">
    <source>
        <dbReference type="ARBA" id="ARBA00012489"/>
    </source>
</evidence>
<comment type="catalytic activity">
    <reaction evidence="1">
        <text>All bonds known to be hydrolyzed by this endopeptidase have arginine in P1 and an acidic residue in P4. P6 is often occupied by an acidic residue or by a hydroxy-amino-acid residue, the phosphorylation of which enhances cleavage.</text>
        <dbReference type="EC" id="3.4.22.49"/>
    </reaction>
</comment>
<dbReference type="PROSITE" id="PS51700">
    <property type="entry name" value="SEPARIN"/>
    <property type="match status" value="1"/>
</dbReference>
<sequence length="1619" mass="185084">MVEENAALNDLDLNKSAANWNIKNGSHSSVFEGIKNNGKNHEDINFWGPLGSEYASKAFYYRRNVDEFLSNPSAGQFEVLSVSLTRLYRAYLWKHQLQKIKKLAKLNMRAIIKLLELEAYENATRAMLIAFNETSPTRVCSLDQILMADFTCYNDHYLFALKILAFQILIKSKSYHEHQETILSVFAKDTRYLLQTGKIKIHSIVKLLLTFYSLFSAYKTLFGLKFLQYVRQFDLDFSIFIKNMTLQQFQNQVRTSAKRSVSRIEDYLSIFYADYSRFFTTADKLMLHDFTDMMNSNCSSVVSDVMNSLSAMRWHKTESRNSALLSLSEQSTLVALIKARMNDRACDVPKTAALLLNFMHFANDEISSGPRELRRLIDEITLFLNTHLPLISLHVLKELMASMSEFCLNNAESKRLLNIANVAFNAFVVHNVDVFLFEAARLDMLGQTVVDHRDLDLSKLERFISSASSESRVQLLGEFFNVFTLFRYETLSQISRVVGQFSRCFKGLQSTFLQNTNGVSELMLCLLSPVQFPDLGATCHWSPLTRMLYESQRDYMKSNNIKQVVTDDLDPLKLYGPLIETAYALGLEIKCETSLQLSKITDIFIDKWVKRTELTDASLSTLELSLTRMLFGVLRFNKFYSKMISLANSMQSQSSLYYKSYETYTQRQLVTAQIGLRLNAQAEGSLRKLQSLEIPTNLSKMNSSEVIEFADIQLLLAEKDLKIEEFNTLFTHELPKHRPEILDTANSTGMPTKTYVKFLLLNIKILCTSSSLKLTNGNIQDALVDSKRSLKLCQTLLKKLTHVDQEAKWEILTNLGKSFTKIIEIYTRVGIAKDCEFYVTEYLKIAYSIKSPIVIFDCLHVGIEYYRLTEQNNLADALLKKASETFKQLDSGENLEAFLIHLFDKNDKENLVSSLNSIFENETSESQLYNLWTLKVGKTLSKKPNDASQIRANDMNKGKLLYKRISNLMDTDPFFRSMKESVATVPSCVTPPNQSRVVPTRQNELGTPVKRIMSLGVTSSPRPSSLTPRSKPLKHNFDRARTLNDLVTVKRLFESIILEGTKNFELMEIADFYSLSLSLLSSMDASRFISSDLYHHLALRDTPRYLPLIFDRLFSHQGNEIYASFTPKPISSNETFLTDITQRFEQLTLNGSFKSDLPFEVVGIDVCGITGDLLLSKMDFKTDPVCIRLPLGRQSSRDVDETVFNFNDAVRELNDIIRANNKSTTIEITSKIKTKEERKEWWQLRYELDNRMKTMLEKIERSWFGGFKAFFKQVLIEQRQLDSFRAKFEEILQRTLPSRKHFGSPDSFFRIDDAVLGLFLKLDPMENGFMDLMEDLIFFVFDLLLFHGEQNAYDEIDSAFLHTQLEELILEYQQNAEIGSKICHTFLVVCSAGHLIPWESLSFLAGNSISRIPSIQSLTQIFESCQNHPSPTVRLDERVSTILDPHGDLSRTQATFKDVFAQWNTTIPRSRAIVAEKPEESQFIDMVSNSKLFIYMGHGGGEQYVRLKKIKQLSSVAPTFLLGCSSAYMETKGKLEPSGVIYSYLLGGSPMVLGNLWDVTDKDIDKFSNAMFHELGIMGQFNTSTTVSQAVSIARKSCHLRYLNGAAPVVYGLPLRFKW</sequence>
<gene>
    <name evidence="6" type="ORF">LAME_0H17370G</name>
</gene>
<name>A0A1G4KIM5_9SACH</name>
<keyword evidence="7" id="KW-1185">Reference proteome</keyword>
<evidence type="ECO:0000256" key="1">
    <source>
        <dbReference type="ARBA" id="ARBA00000451"/>
    </source>
</evidence>
<evidence type="ECO:0000313" key="6">
    <source>
        <dbReference type="EMBL" id="SCV04302.1"/>
    </source>
</evidence>
<dbReference type="GO" id="GO:0005737">
    <property type="term" value="C:cytoplasm"/>
    <property type="evidence" value="ECO:0007669"/>
    <property type="project" value="TreeGrafter"/>
</dbReference>
<dbReference type="GO" id="GO:0005634">
    <property type="term" value="C:nucleus"/>
    <property type="evidence" value="ECO:0007669"/>
    <property type="project" value="InterPro"/>
</dbReference>
<feature type="domain" description="Peptidase C50" evidence="5">
    <location>
        <begin position="1436"/>
        <end position="1535"/>
    </location>
</feature>
<evidence type="ECO:0000313" key="7">
    <source>
        <dbReference type="Proteomes" id="UP000191144"/>
    </source>
</evidence>
<reference evidence="7" key="1">
    <citation type="submission" date="2016-03" db="EMBL/GenBank/DDBJ databases">
        <authorList>
            <person name="Devillers Hugo."/>
        </authorList>
    </citation>
    <scope>NUCLEOTIDE SEQUENCE [LARGE SCALE GENOMIC DNA]</scope>
</reference>
<dbReference type="EMBL" id="LT598480">
    <property type="protein sequence ID" value="SCV04302.1"/>
    <property type="molecule type" value="Genomic_DNA"/>
</dbReference>
<evidence type="ECO:0000256" key="4">
    <source>
        <dbReference type="ARBA" id="ARBA00022829"/>
    </source>
</evidence>
<dbReference type="Pfam" id="PF03568">
    <property type="entry name" value="Separin_C"/>
    <property type="match status" value="1"/>
</dbReference>
<dbReference type="GO" id="GO:0044732">
    <property type="term" value="C:mitotic spindle pole body"/>
    <property type="evidence" value="ECO:0007669"/>
    <property type="project" value="TreeGrafter"/>
</dbReference>
<dbReference type="PANTHER" id="PTHR12792:SF0">
    <property type="entry name" value="SEPARIN"/>
    <property type="match status" value="1"/>
</dbReference>
<dbReference type="GO" id="GO:0072686">
    <property type="term" value="C:mitotic spindle"/>
    <property type="evidence" value="ECO:0007669"/>
    <property type="project" value="TreeGrafter"/>
</dbReference>
<dbReference type="EC" id="3.4.22.49" evidence="2"/>
<protein>
    <recommendedName>
        <fullName evidence="2">separase</fullName>
        <ecNumber evidence="2">3.4.22.49</ecNumber>
    </recommendedName>
</protein>
<dbReference type="GO" id="GO:0006508">
    <property type="term" value="P:proteolysis"/>
    <property type="evidence" value="ECO:0007669"/>
    <property type="project" value="InterPro"/>
</dbReference>
<accession>A0A1G4KIM5</accession>
<proteinExistence type="predicted"/>
<dbReference type="Proteomes" id="UP000191144">
    <property type="component" value="Chromosome H"/>
</dbReference>
<evidence type="ECO:0000256" key="3">
    <source>
        <dbReference type="ARBA" id="ARBA00022801"/>
    </source>
</evidence>
<dbReference type="GO" id="GO:0004197">
    <property type="term" value="F:cysteine-type endopeptidase activity"/>
    <property type="evidence" value="ECO:0007669"/>
    <property type="project" value="InterPro"/>
</dbReference>
<dbReference type="InterPro" id="IPR005314">
    <property type="entry name" value="Peptidase_C50"/>
</dbReference>
<organism evidence="6 7">
    <name type="scientific">Lachancea meyersii CBS 8951</name>
    <dbReference type="NCBI Taxonomy" id="1266667"/>
    <lineage>
        <taxon>Eukaryota</taxon>
        <taxon>Fungi</taxon>
        <taxon>Dikarya</taxon>
        <taxon>Ascomycota</taxon>
        <taxon>Saccharomycotina</taxon>
        <taxon>Saccharomycetes</taxon>
        <taxon>Saccharomycetales</taxon>
        <taxon>Saccharomycetaceae</taxon>
        <taxon>Lachancea</taxon>
    </lineage>
</organism>
<dbReference type="GO" id="GO:0051307">
    <property type="term" value="P:meiotic chromosome separation"/>
    <property type="evidence" value="ECO:0007669"/>
    <property type="project" value="TreeGrafter"/>
</dbReference>
<dbReference type="PANTHER" id="PTHR12792">
    <property type="entry name" value="EXTRA SPINDLE POLES 1-RELATED"/>
    <property type="match status" value="1"/>
</dbReference>
<keyword evidence="4" id="KW-0159">Chromosome partition</keyword>